<keyword evidence="2" id="KW-1185">Reference proteome</keyword>
<dbReference type="SUPFAM" id="SSF53067">
    <property type="entry name" value="Actin-like ATPase domain"/>
    <property type="match status" value="1"/>
</dbReference>
<sequence length="103" mass="10553">MRAGPVAHAVVSRMADEVVVLAEVALRRLDLLGTPAAVVLGGGVLAARHPLLTGLVLDGLSNRVPHGTPSIVDAPPILGAALLGLEHLDAAPEALARTRAHWT</sequence>
<dbReference type="EMBL" id="BOPF01000011">
    <property type="protein sequence ID" value="GIJ46582.1"/>
    <property type="molecule type" value="Genomic_DNA"/>
</dbReference>
<dbReference type="AlphaFoldDB" id="A0A8J3YLN0"/>
<dbReference type="Proteomes" id="UP000619260">
    <property type="component" value="Unassembled WGS sequence"/>
</dbReference>
<organism evidence="1 2">
    <name type="scientific">Virgisporangium aliadipatigenens</name>
    <dbReference type="NCBI Taxonomy" id="741659"/>
    <lineage>
        <taxon>Bacteria</taxon>
        <taxon>Bacillati</taxon>
        <taxon>Actinomycetota</taxon>
        <taxon>Actinomycetes</taxon>
        <taxon>Micromonosporales</taxon>
        <taxon>Micromonosporaceae</taxon>
        <taxon>Virgisporangium</taxon>
    </lineage>
</organism>
<evidence type="ECO:0000313" key="1">
    <source>
        <dbReference type="EMBL" id="GIJ46582.1"/>
    </source>
</evidence>
<name>A0A8J3YLN0_9ACTN</name>
<comment type="caution">
    <text evidence="1">The sequence shown here is derived from an EMBL/GenBank/DDBJ whole genome shotgun (WGS) entry which is preliminary data.</text>
</comment>
<evidence type="ECO:0008006" key="3">
    <source>
        <dbReference type="Google" id="ProtNLM"/>
    </source>
</evidence>
<gene>
    <name evidence="1" type="ORF">Val02_34680</name>
</gene>
<accession>A0A8J3YLN0</accession>
<protein>
    <recommendedName>
        <fullName evidence="3">ROK family protein</fullName>
    </recommendedName>
</protein>
<proteinExistence type="predicted"/>
<evidence type="ECO:0000313" key="2">
    <source>
        <dbReference type="Proteomes" id="UP000619260"/>
    </source>
</evidence>
<dbReference type="InterPro" id="IPR043129">
    <property type="entry name" value="ATPase_NBD"/>
</dbReference>
<reference evidence="1" key="1">
    <citation type="submission" date="2021-01" db="EMBL/GenBank/DDBJ databases">
        <title>Whole genome shotgun sequence of Virgisporangium aliadipatigenens NBRC 105644.</title>
        <authorList>
            <person name="Komaki H."/>
            <person name="Tamura T."/>
        </authorList>
    </citation>
    <scope>NUCLEOTIDE SEQUENCE</scope>
    <source>
        <strain evidence="1">NBRC 105644</strain>
    </source>
</reference>
<dbReference type="RefSeq" id="WP_203900120.1">
    <property type="nucleotide sequence ID" value="NZ_BOPF01000011.1"/>
</dbReference>